<gene>
    <name evidence="4" type="ORF">BDK92_1916</name>
</gene>
<evidence type="ECO:0000313" key="4">
    <source>
        <dbReference type="EMBL" id="RKR87625.1"/>
    </source>
</evidence>
<dbReference type="OrthoDB" id="8117292at2"/>
<dbReference type="SUPFAM" id="SSF55961">
    <property type="entry name" value="Bet v1-like"/>
    <property type="match status" value="1"/>
</dbReference>
<protein>
    <submittedName>
        <fullName evidence="4">Uncharacterized protein YndB with AHSA1/START domain</fullName>
    </submittedName>
</protein>
<organism evidence="4 5">
    <name type="scientific">Micromonospora pisi</name>
    <dbReference type="NCBI Taxonomy" id="589240"/>
    <lineage>
        <taxon>Bacteria</taxon>
        <taxon>Bacillati</taxon>
        <taxon>Actinomycetota</taxon>
        <taxon>Actinomycetes</taxon>
        <taxon>Micromonosporales</taxon>
        <taxon>Micromonosporaceae</taxon>
        <taxon>Micromonospora</taxon>
    </lineage>
</organism>
<sequence>MIDVNHEINAVRRQMGSRVLEAGEARVQTISRVYDTTLDDLWEAVTNADRIARWFLPVSGDLRVGGRYQLEGNAGGTVERCDPPKSYAATWEYGDQVSWIEVRLDSEPTGGTRFELEHVAHVSEEFWDQFGPGATGVGWDLGLLGLGMHLASGGEPVDRAEVEAWSGSAEGREFITLSSGRWRDASVEAGTDPAQAQAAAERTTGFYTTVPEESPAE</sequence>
<evidence type="ECO:0000256" key="1">
    <source>
        <dbReference type="ARBA" id="ARBA00006817"/>
    </source>
</evidence>
<dbReference type="Pfam" id="PF08327">
    <property type="entry name" value="AHSA1"/>
    <property type="match status" value="1"/>
</dbReference>
<feature type="domain" description="Activator of Hsp90 ATPase homologue 1/2-like C-terminal" evidence="3">
    <location>
        <begin position="35"/>
        <end position="124"/>
    </location>
</feature>
<dbReference type="EMBL" id="RBKT01000001">
    <property type="protein sequence ID" value="RKR87625.1"/>
    <property type="molecule type" value="Genomic_DNA"/>
</dbReference>
<dbReference type="InterPro" id="IPR013538">
    <property type="entry name" value="ASHA1/2-like_C"/>
</dbReference>
<dbReference type="AlphaFoldDB" id="A0A495JFK6"/>
<comment type="caution">
    <text evidence="4">The sequence shown here is derived from an EMBL/GenBank/DDBJ whole genome shotgun (WGS) entry which is preliminary data.</text>
</comment>
<accession>A0A495JFK6</accession>
<reference evidence="4 5" key="1">
    <citation type="submission" date="2018-10" db="EMBL/GenBank/DDBJ databases">
        <title>Sequencing the genomes of 1000 actinobacteria strains.</title>
        <authorList>
            <person name="Klenk H.-P."/>
        </authorList>
    </citation>
    <scope>NUCLEOTIDE SEQUENCE [LARGE SCALE GENOMIC DNA]</scope>
    <source>
        <strain evidence="4 5">DSM 45175</strain>
    </source>
</reference>
<dbReference type="Gene3D" id="3.30.530.20">
    <property type="match status" value="1"/>
</dbReference>
<feature type="region of interest" description="Disordered" evidence="2">
    <location>
        <begin position="185"/>
        <end position="217"/>
    </location>
</feature>
<dbReference type="Proteomes" id="UP000277671">
    <property type="component" value="Unassembled WGS sequence"/>
</dbReference>
<proteinExistence type="inferred from homology"/>
<keyword evidence="5" id="KW-1185">Reference proteome</keyword>
<dbReference type="InterPro" id="IPR023393">
    <property type="entry name" value="START-like_dom_sf"/>
</dbReference>
<comment type="similarity">
    <text evidence="1">Belongs to the AHA1 family.</text>
</comment>
<evidence type="ECO:0000259" key="3">
    <source>
        <dbReference type="Pfam" id="PF08327"/>
    </source>
</evidence>
<evidence type="ECO:0000313" key="5">
    <source>
        <dbReference type="Proteomes" id="UP000277671"/>
    </source>
</evidence>
<name>A0A495JFK6_9ACTN</name>
<dbReference type="RefSeq" id="WP_121156372.1">
    <property type="nucleotide sequence ID" value="NZ_RBKT01000001.1"/>
</dbReference>
<evidence type="ECO:0000256" key="2">
    <source>
        <dbReference type="SAM" id="MobiDB-lite"/>
    </source>
</evidence>